<evidence type="ECO:0000256" key="16">
    <source>
        <dbReference type="PIRSR" id="PIRSR600542-1"/>
    </source>
</evidence>
<dbReference type="InterPro" id="IPR042231">
    <property type="entry name" value="Cho/carn_acyl_trans_2"/>
</dbReference>
<evidence type="ECO:0000256" key="18">
    <source>
        <dbReference type="SAM" id="Phobius"/>
    </source>
</evidence>
<keyword evidence="13 18" id="KW-0472">Membrane</keyword>
<keyword evidence="10 18" id="KW-1133">Transmembrane helix</keyword>
<feature type="domain" description="Choline/carnitine acyltransferase" evidence="19">
    <location>
        <begin position="175"/>
        <end position="759"/>
    </location>
</feature>
<dbReference type="OMA" id="KMDGTPT"/>
<feature type="domain" description="Carnitine O-palmitoyltransferase N-terminal" evidence="20">
    <location>
        <begin position="1"/>
        <end position="47"/>
    </location>
</feature>
<keyword evidence="21" id="KW-1185">Reference proteome</keyword>
<dbReference type="Pfam" id="PF16484">
    <property type="entry name" value="CPT_N"/>
    <property type="match status" value="1"/>
</dbReference>
<evidence type="ECO:0000256" key="5">
    <source>
        <dbReference type="ARBA" id="ARBA00013243"/>
    </source>
</evidence>
<keyword evidence="8 18" id="KW-0812">Transmembrane</keyword>
<comment type="pathway">
    <text evidence="3">Lipid metabolism; fatty acid beta-oxidation.</text>
</comment>
<dbReference type="PROSITE" id="PS00440">
    <property type="entry name" value="ACYLTRANSF_C_2"/>
    <property type="match status" value="1"/>
</dbReference>
<feature type="active site" description="Proton acceptor" evidence="16">
    <location>
        <position position="474"/>
    </location>
</feature>
<dbReference type="Proteomes" id="UP000025227">
    <property type="component" value="Unplaced"/>
</dbReference>
<dbReference type="InterPro" id="IPR000542">
    <property type="entry name" value="Carn_acyl_trans"/>
</dbReference>
<dbReference type="GO" id="GO:0009437">
    <property type="term" value="P:carnitine metabolic process"/>
    <property type="evidence" value="ECO:0007669"/>
    <property type="project" value="TreeGrafter"/>
</dbReference>
<dbReference type="FunFam" id="3.30.559.70:FF:000001">
    <property type="entry name" value="Carnitine O-palmitoyltransferase 1, liver isoform"/>
    <property type="match status" value="1"/>
</dbReference>
<dbReference type="GO" id="GO:0004095">
    <property type="term" value="F:carnitine O-palmitoyltransferase activity"/>
    <property type="evidence" value="ECO:0007669"/>
    <property type="project" value="UniProtKB-EC"/>
</dbReference>
<dbReference type="OrthoDB" id="240216at2759"/>
<evidence type="ECO:0000256" key="12">
    <source>
        <dbReference type="ARBA" id="ARBA00023128"/>
    </source>
</evidence>
<feature type="transmembrane region" description="Helical" evidence="18">
    <location>
        <begin position="92"/>
        <end position="118"/>
    </location>
</feature>
<evidence type="ECO:0000256" key="10">
    <source>
        <dbReference type="ARBA" id="ARBA00022989"/>
    </source>
</evidence>
<dbReference type="SUPFAM" id="SSF52777">
    <property type="entry name" value="CoA-dependent acyltransferases"/>
    <property type="match status" value="2"/>
</dbReference>
<evidence type="ECO:0000256" key="7">
    <source>
        <dbReference type="ARBA" id="ARBA00022679"/>
    </source>
</evidence>
<organism evidence="21 22">
    <name type="scientific">Haemonchus contortus</name>
    <name type="common">Barber pole worm</name>
    <dbReference type="NCBI Taxonomy" id="6289"/>
    <lineage>
        <taxon>Eukaryota</taxon>
        <taxon>Metazoa</taxon>
        <taxon>Ecdysozoa</taxon>
        <taxon>Nematoda</taxon>
        <taxon>Chromadorea</taxon>
        <taxon>Rhabditida</taxon>
        <taxon>Rhabditina</taxon>
        <taxon>Rhabditomorpha</taxon>
        <taxon>Strongyloidea</taxon>
        <taxon>Trichostrongylidae</taxon>
        <taxon>Haemonchus</taxon>
    </lineage>
</organism>
<dbReference type="PANTHER" id="PTHR22589:SF31">
    <property type="entry name" value="CARNITINE O-PALMITOYLTRANSFERASE"/>
    <property type="match status" value="1"/>
</dbReference>
<evidence type="ECO:0000256" key="6">
    <source>
        <dbReference type="ARBA" id="ARBA00022448"/>
    </source>
</evidence>
<dbReference type="EC" id="2.3.1.21" evidence="5"/>
<keyword evidence="11" id="KW-0443">Lipid metabolism</keyword>
<evidence type="ECO:0000256" key="11">
    <source>
        <dbReference type="ARBA" id="ARBA00023098"/>
    </source>
</evidence>
<dbReference type="PANTHER" id="PTHR22589">
    <property type="entry name" value="CARNITINE O-ACYLTRANSFERASE"/>
    <property type="match status" value="1"/>
</dbReference>
<evidence type="ECO:0000259" key="20">
    <source>
        <dbReference type="Pfam" id="PF16484"/>
    </source>
</evidence>
<dbReference type="GO" id="GO:0006635">
    <property type="term" value="P:fatty acid beta-oxidation"/>
    <property type="evidence" value="ECO:0007669"/>
    <property type="project" value="UniProtKB-UniPathway"/>
</dbReference>
<dbReference type="InterPro" id="IPR032476">
    <property type="entry name" value="CPT_N"/>
</dbReference>
<dbReference type="Gene3D" id="3.30.559.70">
    <property type="entry name" value="Choline/Carnitine o-acyltransferase, domain 2"/>
    <property type="match status" value="1"/>
</dbReference>
<name>A0A7I4Y8Z5_HAECO</name>
<evidence type="ECO:0000256" key="3">
    <source>
        <dbReference type="ARBA" id="ARBA00005005"/>
    </source>
</evidence>
<evidence type="ECO:0000259" key="19">
    <source>
        <dbReference type="Pfam" id="PF00755"/>
    </source>
</evidence>
<dbReference type="InterPro" id="IPR023213">
    <property type="entry name" value="CAT-like_dom_sf"/>
</dbReference>
<dbReference type="FunFam" id="3.30.559.10:FF:000042">
    <property type="entry name" value="Carnitine Palmitoyl Transferase"/>
    <property type="match status" value="1"/>
</dbReference>
<protein>
    <recommendedName>
        <fullName evidence="5">carnitine O-palmitoyltransferase</fullName>
        <ecNumber evidence="5">2.3.1.21</ecNumber>
    </recommendedName>
</protein>
<keyword evidence="6" id="KW-0813">Transport</keyword>
<evidence type="ECO:0000256" key="4">
    <source>
        <dbReference type="ARBA" id="ARBA00005232"/>
    </source>
</evidence>
<dbReference type="Gene3D" id="6.10.250.1760">
    <property type="match status" value="1"/>
</dbReference>
<dbReference type="UniPathway" id="UPA00659"/>
<evidence type="ECO:0000256" key="13">
    <source>
        <dbReference type="ARBA" id="ARBA00023136"/>
    </source>
</evidence>
<dbReference type="Pfam" id="PF00755">
    <property type="entry name" value="Carn_acyltransf"/>
    <property type="match status" value="1"/>
</dbReference>
<evidence type="ECO:0000256" key="17">
    <source>
        <dbReference type="RuleBase" id="RU003801"/>
    </source>
</evidence>
<accession>A0A7I4Y8Z5</accession>
<keyword evidence="14 17" id="KW-0012">Acyltransferase</keyword>
<evidence type="ECO:0000256" key="1">
    <source>
        <dbReference type="ARBA" id="ARBA00004141"/>
    </source>
</evidence>
<evidence type="ECO:0000256" key="15">
    <source>
        <dbReference type="ARBA" id="ARBA00048480"/>
    </source>
</evidence>
<evidence type="ECO:0000313" key="21">
    <source>
        <dbReference type="Proteomes" id="UP000025227"/>
    </source>
</evidence>
<comment type="similarity">
    <text evidence="4 17">Belongs to the carnitine/choline acetyltransferase family.</text>
</comment>
<reference evidence="22" key="1">
    <citation type="submission" date="2020-12" db="UniProtKB">
        <authorList>
            <consortium name="WormBaseParasite"/>
        </authorList>
    </citation>
    <scope>IDENTIFICATION</scope>
    <source>
        <strain evidence="22">MHco3</strain>
    </source>
</reference>
<sequence>MAEAHSAVALSFSVTHDGVSVSYDQELLRDIWQAFQRGYKRRIGRFKNNFMAGMFPANSVTISIVIGAISLFSMFHRDLSFGILPFIEYHILYFLFGDGIVGFCVSLLISGSLIWFVLVQLLRLSIKLLLSYKGWMYESVGKPISTPTKLWLGILKLMSKSGPMLHSYQGSLPHLPLPSLNETLEKHLLSMRPILNDEEFAELEHLSEVFRKGLGRRLQRYLKLKSWLSTNYVTDWWEEFVYMRQRSPIMINSNYYGFDTLNEHPTTRQGARAANITYCALQFRRLIERQEISPFSISPRSKVPFCTMQYERLFNSCRVPGEECDQFRHWDDAKHVAVYNRGYWYKVVVHNGKRHLSASELQVQYDAILNQELDPHPPEEKLAVLTAGERTHWAQTRRAYLRSGVNKTSLNTIERAAFVVILDDEEVSYDKNDSSKLDRWAHNLLHGKGHNRWFDKSFNIIVSKNAHVGVNAEHSWGDAAVTAHFMEWMILHDIVITGYDENGNTKGDPSIRLKPERLKWEIPEPAQIAIGISMKIAQNLIDDVEMALLVWTDYGKGFIKKLGVSPDAYLQMVLQYTYYKNQQQFCLTYEASMTRLFREGRTETVRSCTTKSRDFVLSMVDPSKTREERLALLRKACDYHQELYRDAMCGKGVDRHLFALYVIKRYLEEESPFFDHIFPPTYLLSTSQTPLNQVESEMYGMNEEQKMRLVTAGGGFGPVADRGYGVSYIVAGENQFSFHISSKRSAENTSSKEFREELMRSLNDMHGLFVNGKK</sequence>
<evidence type="ECO:0000256" key="9">
    <source>
        <dbReference type="ARBA" id="ARBA00022832"/>
    </source>
</evidence>
<evidence type="ECO:0000256" key="14">
    <source>
        <dbReference type="ARBA" id="ARBA00023315"/>
    </source>
</evidence>
<dbReference type="Gene3D" id="3.30.559.10">
    <property type="entry name" value="Chloramphenicol acetyltransferase-like domain"/>
    <property type="match status" value="1"/>
</dbReference>
<dbReference type="AlphaFoldDB" id="A0A7I4Y8Z5"/>
<comment type="subcellular location">
    <subcellularLocation>
        <location evidence="1">Membrane</location>
        <topology evidence="1">Multi-pass membrane protein</topology>
    </subcellularLocation>
    <subcellularLocation>
        <location evidence="2">Mitochondrion membrane</location>
    </subcellularLocation>
</comment>
<dbReference type="InterPro" id="IPR039551">
    <property type="entry name" value="Cho/carn_acyl_trans"/>
</dbReference>
<evidence type="ECO:0000256" key="8">
    <source>
        <dbReference type="ARBA" id="ARBA00022692"/>
    </source>
</evidence>
<proteinExistence type="inferred from homology"/>
<comment type="catalytic activity">
    <reaction evidence="15">
        <text>(R)-carnitine + hexadecanoyl-CoA = O-hexadecanoyl-(R)-carnitine + CoA</text>
        <dbReference type="Rhea" id="RHEA:12661"/>
        <dbReference type="ChEBI" id="CHEBI:16347"/>
        <dbReference type="ChEBI" id="CHEBI:17490"/>
        <dbReference type="ChEBI" id="CHEBI:57287"/>
        <dbReference type="ChEBI" id="CHEBI:57379"/>
        <dbReference type="EC" id="2.3.1.21"/>
    </reaction>
    <physiologicalReaction direction="left-to-right" evidence="15">
        <dbReference type="Rhea" id="RHEA:12662"/>
    </physiologicalReaction>
</comment>
<dbReference type="WBParaSite" id="HCON_00061900-00002">
    <property type="protein sequence ID" value="HCON_00061900-00002"/>
    <property type="gene ID" value="HCON_00061900"/>
</dbReference>
<keyword evidence="7 17" id="KW-0808">Transferase</keyword>
<feature type="transmembrane region" description="Helical" evidence="18">
    <location>
        <begin position="50"/>
        <end position="72"/>
    </location>
</feature>
<keyword evidence="12" id="KW-0496">Mitochondrion</keyword>
<evidence type="ECO:0000256" key="2">
    <source>
        <dbReference type="ARBA" id="ARBA00004325"/>
    </source>
</evidence>
<keyword evidence="9" id="KW-0276">Fatty acid metabolism</keyword>
<evidence type="ECO:0000313" key="22">
    <source>
        <dbReference type="WBParaSite" id="HCON_00061900-00002"/>
    </source>
</evidence>
<dbReference type="GO" id="GO:0031966">
    <property type="term" value="C:mitochondrial membrane"/>
    <property type="evidence" value="ECO:0007669"/>
    <property type="project" value="UniProtKB-SubCell"/>
</dbReference>